<keyword evidence="4 14" id="KW-0645">Protease</keyword>
<dbReference type="GO" id="GO:0008233">
    <property type="term" value="F:peptidase activity"/>
    <property type="evidence" value="ECO:0007669"/>
    <property type="project" value="UniProtKB-KW"/>
</dbReference>
<comment type="caution">
    <text evidence="17">The sequence shown here is derived from an EMBL/GenBank/DDBJ whole genome shotgun (WGS) entry which is preliminary data.</text>
</comment>
<dbReference type="SUPFAM" id="SSF54631">
    <property type="entry name" value="CBS-domain pair"/>
    <property type="match status" value="1"/>
</dbReference>
<comment type="similarity">
    <text evidence="2 14">Belongs to the peptidase M50B family.</text>
</comment>
<keyword evidence="10 14" id="KW-1133">Transmembrane helix</keyword>
<dbReference type="EMBL" id="JAVKPH010000001">
    <property type="protein sequence ID" value="MDR5651278.1"/>
    <property type="molecule type" value="Genomic_DNA"/>
</dbReference>
<evidence type="ECO:0000256" key="1">
    <source>
        <dbReference type="ARBA" id="ARBA00004651"/>
    </source>
</evidence>
<evidence type="ECO:0000256" key="11">
    <source>
        <dbReference type="ARBA" id="ARBA00023049"/>
    </source>
</evidence>
<dbReference type="InterPro" id="IPR000644">
    <property type="entry name" value="CBS_dom"/>
</dbReference>
<dbReference type="PANTHER" id="PTHR39188:SF3">
    <property type="entry name" value="STAGE IV SPORULATION PROTEIN FB"/>
    <property type="match status" value="1"/>
</dbReference>
<evidence type="ECO:0000256" key="9">
    <source>
        <dbReference type="ARBA" id="ARBA00022833"/>
    </source>
</evidence>
<dbReference type="InterPro" id="IPR046342">
    <property type="entry name" value="CBS_dom_sf"/>
</dbReference>
<evidence type="ECO:0000256" key="15">
    <source>
        <dbReference type="PROSITE-ProRule" id="PRU00703"/>
    </source>
</evidence>
<protein>
    <recommendedName>
        <fullName evidence="14">Zinc metalloprotease</fullName>
    </recommendedName>
</protein>
<feature type="transmembrane region" description="Helical" evidence="14">
    <location>
        <begin position="136"/>
        <end position="156"/>
    </location>
</feature>
<keyword evidence="18" id="KW-1185">Reference proteome</keyword>
<dbReference type="InterPro" id="IPR016483">
    <property type="entry name" value="UCP006404_Pept_M50_CBS"/>
</dbReference>
<keyword evidence="3 14" id="KW-1003">Cell membrane</keyword>
<dbReference type="PANTHER" id="PTHR39188">
    <property type="entry name" value="MEMBRANE-ASSOCIATED ZINC METALLOPROTEASE M50B"/>
    <property type="match status" value="1"/>
</dbReference>
<proteinExistence type="inferred from homology"/>
<evidence type="ECO:0000256" key="3">
    <source>
        <dbReference type="ARBA" id="ARBA00022475"/>
    </source>
</evidence>
<keyword evidence="13 14" id="KW-0472">Membrane</keyword>
<evidence type="ECO:0000256" key="2">
    <source>
        <dbReference type="ARBA" id="ARBA00007931"/>
    </source>
</evidence>
<keyword evidence="11 14" id="KW-0482">Metalloprotease</keyword>
<accession>A0ABU1F3Q3</accession>
<dbReference type="PROSITE" id="PS51371">
    <property type="entry name" value="CBS"/>
    <property type="match status" value="1"/>
</dbReference>
<comment type="cofactor">
    <cofactor evidence="14">
        <name>Zn(2+)</name>
        <dbReference type="ChEBI" id="CHEBI:29105"/>
    </cofactor>
    <text evidence="14">Binds 1 zinc ion per subunit.</text>
</comment>
<reference evidence="17 18" key="1">
    <citation type="submission" date="2023-09" db="EMBL/GenBank/DDBJ databases">
        <title>Xinfangfangia sedmenti sp. nov., isolated the sedment.</title>
        <authorList>
            <person name="Xu L."/>
        </authorList>
    </citation>
    <scope>NUCLEOTIDE SEQUENCE [LARGE SCALE GENOMIC DNA]</scope>
    <source>
        <strain evidence="17 18">LG-4</strain>
    </source>
</reference>
<keyword evidence="12 15" id="KW-0129">CBS domain</keyword>
<sequence length="354" mass="37033">MGWSFPIGRLFGSELRVHATFLLLIGWIGVATWMAEGPAAAAENVAFILALFACVVAHEFGHALMARRYGIATPDITLLPIGGLARLERMPEDPRQEIAVALAGPAVSVLIWAVLALAAGSGLGALAEIERTGAGFVARLAGVNLFLALFNLLPAFPMDGGRVLRAALAMRLPRARATRVAATAGQVLAFLFGVAGFASGNVMLMLIAVFVWFAANAENADVAMREATRGLLARDAAITVFEPLSPGDTLDAAAHALIRTTQHEFPVLGPDGRLEGFLTRQALARALASGARGDPVSGAMLREVPAVALDARLDRVLAALQTAPAVAVTDAAGRFIGYVTPDNLGELMMLRGRG</sequence>
<feature type="transmembrane region" description="Helical" evidence="14">
    <location>
        <begin position="41"/>
        <end position="60"/>
    </location>
</feature>
<keyword evidence="5 14" id="KW-0812">Transmembrane</keyword>
<organism evidence="17 18">
    <name type="scientific">Ruixingdingia sedimenti</name>
    <dbReference type="NCBI Taxonomy" id="3073604"/>
    <lineage>
        <taxon>Bacteria</taxon>
        <taxon>Pseudomonadati</taxon>
        <taxon>Pseudomonadota</taxon>
        <taxon>Alphaproteobacteria</taxon>
        <taxon>Rhodobacterales</taxon>
        <taxon>Paracoccaceae</taxon>
        <taxon>Ruixingdingia</taxon>
    </lineage>
</organism>
<name>A0ABU1F3Q3_9RHOB</name>
<evidence type="ECO:0000256" key="10">
    <source>
        <dbReference type="ARBA" id="ARBA00022989"/>
    </source>
</evidence>
<evidence type="ECO:0000256" key="13">
    <source>
        <dbReference type="ARBA" id="ARBA00023136"/>
    </source>
</evidence>
<feature type="transmembrane region" description="Helical" evidence="14">
    <location>
        <begin position="15"/>
        <end position="35"/>
    </location>
</feature>
<evidence type="ECO:0000256" key="6">
    <source>
        <dbReference type="ARBA" id="ARBA00022723"/>
    </source>
</evidence>
<dbReference type="RefSeq" id="WP_310455369.1">
    <property type="nucleotide sequence ID" value="NZ_JAVKPH010000001.1"/>
</dbReference>
<keyword evidence="6 14" id="KW-0479">Metal-binding</keyword>
<dbReference type="PIRSF" id="PIRSF006404">
    <property type="entry name" value="UCP006404_Pept_M50_CBS"/>
    <property type="match status" value="1"/>
</dbReference>
<evidence type="ECO:0000256" key="12">
    <source>
        <dbReference type="ARBA" id="ARBA00023122"/>
    </source>
</evidence>
<evidence type="ECO:0000256" key="4">
    <source>
        <dbReference type="ARBA" id="ARBA00022670"/>
    </source>
</evidence>
<evidence type="ECO:0000256" key="8">
    <source>
        <dbReference type="ARBA" id="ARBA00022801"/>
    </source>
</evidence>
<dbReference type="Pfam" id="PF02163">
    <property type="entry name" value="Peptidase_M50"/>
    <property type="match status" value="2"/>
</dbReference>
<dbReference type="Gene3D" id="3.10.580.10">
    <property type="entry name" value="CBS-domain"/>
    <property type="match status" value="1"/>
</dbReference>
<evidence type="ECO:0000313" key="18">
    <source>
        <dbReference type="Proteomes" id="UP001247754"/>
    </source>
</evidence>
<keyword evidence="8 14" id="KW-0378">Hydrolase</keyword>
<feature type="transmembrane region" description="Helical" evidence="14">
    <location>
        <begin position="98"/>
        <end position="124"/>
    </location>
</feature>
<dbReference type="Proteomes" id="UP001247754">
    <property type="component" value="Unassembled WGS sequence"/>
</dbReference>
<keyword evidence="7" id="KW-0677">Repeat</keyword>
<feature type="transmembrane region" description="Helical" evidence="14">
    <location>
        <begin position="204"/>
        <end position="224"/>
    </location>
</feature>
<keyword evidence="9 14" id="KW-0862">Zinc</keyword>
<evidence type="ECO:0000256" key="5">
    <source>
        <dbReference type="ARBA" id="ARBA00022692"/>
    </source>
</evidence>
<dbReference type="InterPro" id="IPR008915">
    <property type="entry name" value="Peptidase_M50"/>
</dbReference>
<feature type="domain" description="CBS" evidence="16">
    <location>
        <begin position="237"/>
        <end position="296"/>
    </location>
</feature>
<comment type="subcellular location">
    <subcellularLocation>
        <location evidence="1 14">Cell membrane</location>
        <topology evidence="1 14">Multi-pass membrane protein</topology>
    </subcellularLocation>
</comment>
<dbReference type="GO" id="GO:0006508">
    <property type="term" value="P:proteolysis"/>
    <property type="evidence" value="ECO:0007669"/>
    <property type="project" value="UniProtKB-KW"/>
</dbReference>
<evidence type="ECO:0000256" key="14">
    <source>
        <dbReference type="PIRNR" id="PIRNR006404"/>
    </source>
</evidence>
<evidence type="ECO:0000256" key="7">
    <source>
        <dbReference type="ARBA" id="ARBA00022737"/>
    </source>
</evidence>
<gene>
    <name evidence="17" type="ORF">RGD00_01550</name>
</gene>
<evidence type="ECO:0000313" key="17">
    <source>
        <dbReference type="EMBL" id="MDR5651278.1"/>
    </source>
</evidence>
<evidence type="ECO:0000259" key="16">
    <source>
        <dbReference type="PROSITE" id="PS51371"/>
    </source>
</evidence>
<dbReference type="Pfam" id="PF00571">
    <property type="entry name" value="CBS"/>
    <property type="match status" value="1"/>
</dbReference>